<proteinExistence type="predicted"/>
<evidence type="ECO:0000313" key="2">
    <source>
        <dbReference type="EMBL" id="KRX34164.1"/>
    </source>
</evidence>
<keyword evidence="3" id="KW-1185">Reference proteome</keyword>
<accession>A0A0V0T504</accession>
<reference evidence="2 3" key="1">
    <citation type="submission" date="2015-01" db="EMBL/GenBank/DDBJ databases">
        <title>Evolution of Trichinella species and genotypes.</title>
        <authorList>
            <person name="Korhonen P.K."/>
            <person name="Edoardo P."/>
            <person name="Giuseppe L.R."/>
            <person name="Gasser R.B."/>
        </authorList>
    </citation>
    <scope>NUCLEOTIDE SEQUENCE [LARGE SCALE GENOMIC DNA]</scope>
    <source>
        <strain evidence="2">ISS417</strain>
    </source>
</reference>
<name>A0A0V0T504_9BILA</name>
<evidence type="ECO:0000313" key="1">
    <source>
        <dbReference type="EMBL" id="KRX34145.1"/>
    </source>
</evidence>
<sequence length="68" mass="7556">MIEERLYGLAAICAFILNVHCGSTAQDFTRQDILFCGILNIRKPWKGIAFVASTGKLNVLIRLTFLLG</sequence>
<protein>
    <submittedName>
        <fullName evidence="2">Uncharacterized protein</fullName>
    </submittedName>
</protein>
<dbReference type="EMBL" id="JYDJ01000617">
    <property type="protein sequence ID" value="KRX34164.1"/>
    <property type="molecule type" value="Genomic_DNA"/>
</dbReference>
<evidence type="ECO:0000313" key="3">
    <source>
        <dbReference type="Proteomes" id="UP000055048"/>
    </source>
</evidence>
<comment type="caution">
    <text evidence="2">The sequence shown here is derived from an EMBL/GenBank/DDBJ whole genome shotgun (WGS) entry which is preliminary data.</text>
</comment>
<dbReference type="AlphaFoldDB" id="A0A0V0T504"/>
<dbReference type="Proteomes" id="UP000055048">
    <property type="component" value="Unassembled WGS sequence"/>
</dbReference>
<dbReference type="EMBL" id="JYDJ01000622">
    <property type="protein sequence ID" value="KRX34145.1"/>
    <property type="molecule type" value="Genomic_DNA"/>
</dbReference>
<organism evidence="2 3">
    <name type="scientific">Trichinella murrelli</name>
    <dbReference type="NCBI Taxonomy" id="144512"/>
    <lineage>
        <taxon>Eukaryota</taxon>
        <taxon>Metazoa</taxon>
        <taxon>Ecdysozoa</taxon>
        <taxon>Nematoda</taxon>
        <taxon>Enoplea</taxon>
        <taxon>Dorylaimia</taxon>
        <taxon>Trichinellida</taxon>
        <taxon>Trichinellidae</taxon>
        <taxon>Trichinella</taxon>
    </lineage>
</organism>
<gene>
    <name evidence="2" type="ORF">T05_12422</name>
    <name evidence="1" type="ORF">T05_201</name>
</gene>